<accession>A0A4Q4KUR2</accession>
<dbReference type="AlphaFoldDB" id="A0A4Q4KUR2"/>
<name>A0A4Q4KUR2_9PSED</name>
<protein>
    <recommendedName>
        <fullName evidence="1">DUF7693 domain-containing protein</fullName>
    </recommendedName>
</protein>
<dbReference type="EMBL" id="SEUB01000017">
    <property type="protein sequence ID" value="RYM37019.1"/>
    <property type="molecule type" value="Genomic_DNA"/>
</dbReference>
<proteinExistence type="predicted"/>
<evidence type="ECO:0000313" key="2">
    <source>
        <dbReference type="EMBL" id="RYM37019.1"/>
    </source>
</evidence>
<organism evidence="2 3">
    <name type="scientific">Pseudomonas koreensis</name>
    <dbReference type="NCBI Taxonomy" id="198620"/>
    <lineage>
        <taxon>Bacteria</taxon>
        <taxon>Pseudomonadati</taxon>
        <taxon>Pseudomonadota</taxon>
        <taxon>Gammaproteobacteria</taxon>
        <taxon>Pseudomonadales</taxon>
        <taxon>Pseudomonadaceae</taxon>
        <taxon>Pseudomonas</taxon>
    </lineage>
</organism>
<dbReference type="RefSeq" id="WP_130000211.1">
    <property type="nucleotide sequence ID" value="NZ_JAVDVD010000032.1"/>
</dbReference>
<comment type="caution">
    <text evidence="2">The sequence shown here is derived from an EMBL/GenBank/DDBJ whole genome shotgun (WGS) entry which is preliminary data.</text>
</comment>
<feature type="domain" description="DUF7693" evidence="1">
    <location>
        <begin position="5"/>
        <end position="98"/>
    </location>
</feature>
<reference evidence="2 3" key="1">
    <citation type="submission" date="2019-02" db="EMBL/GenBank/DDBJ databases">
        <title>Genome of Pseudomonas korensis isolated from heavy metal contaminated environment.</title>
        <authorList>
            <person name="Ayangbenro A.S."/>
            <person name="Babalola O."/>
        </authorList>
    </citation>
    <scope>NUCLEOTIDE SEQUENCE [LARGE SCALE GENOMIC DNA]</scope>
    <source>
        <strain evidence="2 3">AB36</strain>
    </source>
</reference>
<evidence type="ECO:0000259" key="1">
    <source>
        <dbReference type="Pfam" id="PF24745"/>
    </source>
</evidence>
<dbReference type="Pfam" id="PF24745">
    <property type="entry name" value="DUF7693"/>
    <property type="match status" value="1"/>
</dbReference>
<dbReference type="Proteomes" id="UP000291107">
    <property type="component" value="Unassembled WGS sequence"/>
</dbReference>
<gene>
    <name evidence="2" type="ORF">EVS84_27180</name>
</gene>
<sequence>MSAFLSARDVCQRLREVALGVLAFEVCEVMSESGLIAVDIEGWHLLLDFADGHLHHCEFARNWAGDEATLDTWQRYGTDPVSLLSTWELAQIERLLREANRLDVQGTISRIGE</sequence>
<evidence type="ECO:0000313" key="3">
    <source>
        <dbReference type="Proteomes" id="UP000291107"/>
    </source>
</evidence>
<dbReference type="InterPro" id="IPR056110">
    <property type="entry name" value="DUF7693"/>
</dbReference>